<accession>A0A4V1Q475</accession>
<evidence type="ECO:0000256" key="3">
    <source>
        <dbReference type="ARBA" id="ARBA00023002"/>
    </source>
</evidence>
<dbReference type="PANTHER" id="PTHR11709">
    <property type="entry name" value="MULTI-COPPER OXIDASE"/>
    <property type="match status" value="1"/>
</dbReference>
<dbReference type="CDD" id="cd13903">
    <property type="entry name" value="CuRO_3_Tv-LCC_like"/>
    <property type="match status" value="1"/>
</dbReference>
<proteinExistence type="inferred from homology"/>
<dbReference type="SUPFAM" id="SSF49503">
    <property type="entry name" value="Cupredoxins"/>
    <property type="match status" value="3"/>
</dbReference>
<dbReference type="PROSITE" id="PS00079">
    <property type="entry name" value="MULTICOPPER_OXIDASE1"/>
    <property type="match status" value="1"/>
</dbReference>
<keyword evidence="3" id="KW-0560">Oxidoreductase</keyword>
<evidence type="ECO:0000256" key="1">
    <source>
        <dbReference type="ARBA" id="ARBA00010609"/>
    </source>
</evidence>
<dbReference type="InterPro" id="IPR001117">
    <property type="entry name" value="Cu-oxidase_2nd"/>
</dbReference>
<evidence type="ECO:0000256" key="5">
    <source>
        <dbReference type="ARBA" id="ARBA00023157"/>
    </source>
</evidence>
<dbReference type="PANTHER" id="PTHR11709:SF511">
    <property type="entry name" value="LACCASE"/>
    <property type="match status" value="1"/>
</dbReference>
<organism evidence="11 12">
    <name type="scientific">Candolleomyces aberdarensis</name>
    <dbReference type="NCBI Taxonomy" id="2316362"/>
    <lineage>
        <taxon>Eukaryota</taxon>
        <taxon>Fungi</taxon>
        <taxon>Dikarya</taxon>
        <taxon>Basidiomycota</taxon>
        <taxon>Agaricomycotina</taxon>
        <taxon>Agaricomycetes</taxon>
        <taxon>Agaricomycetidae</taxon>
        <taxon>Agaricales</taxon>
        <taxon>Agaricineae</taxon>
        <taxon>Psathyrellaceae</taxon>
        <taxon>Candolleomyces</taxon>
    </lineage>
</organism>
<evidence type="ECO:0000313" key="11">
    <source>
        <dbReference type="EMBL" id="RXW21108.1"/>
    </source>
</evidence>
<dbReference type="EMBL" id="SDEE01000120">
    <property type="protein sequence ID" value="RXW21108.1"/>
    <property type="molecule type" value="Genomic_DNA"/>
</dbReference>
<comment type="caution">
    <text evidence="11">The sequence shown here is derived from an EMBL/GenBank/DDBJ whole genome shotgun (WGS) entry which is preliminary data.</text>
</comment>
<evidence type="ECO:0000259" key="8">
    <source>
        <dbReference type="Pfam" id="PF00394"/>
    </source>
</evidence>
<protein>
    <recommendedName>
        <fullName evidence="13">Laccase</fullName>
    </recommendedName>
</protein>
<reference evidence="11 12" key="1">
    <citation type="submission" date="2019-01" db="EMBL/GenBank/DDBJ databases">
        <title>Draft genome sequence of Psathyrella aberdarensis IHI B618.</title>
        <authorList>
            <person name="Buettner E."/>
            <person name="Kellner H."/>
        </authorList>
    </citation>
    <scope>NUCLEOTIDE SEQUENCE [LARGE SCALE GENOMIC DNA]</scope>
    <source>
        <strain evidence="11 12">IHI B618</strain>
    </source>
</reference>
<evidence type="ECO:0000256" key="6">
    <source>
        <dbReference type="ARBA" id="ARBA00023180"/>
    </source>
</evidence>
<feature type="chain" id="PRO_5020371656" description="Laccase" evidence="7">
    <location>
        <begin position="24"/>
        <end position="542"/>
    </location>
</feature>
<keyword evidence="2" id="KW-0479">Metal-binding</keyword>
<dbReference type="STRING" id="2316362.A0A4V1Q475"/>
<evidence type="ECO:0000259" key="9">
    <source>
        <dbReference type="Pfam" id="PF07731"/>
    </source>
</evidence>
<dbReference type="InterPro" id="IPR011706">
    <property type="entry name" value="Cu-oxidase_C"/>
</dbReference>
<feature type="domain" description="Plastocyanin-like" evidence="8">
    <location>
        <begin position="171"/>
        <end position="315"/>
    </location>
</feature>
<feature type="domain" description="Plastocyanin-like" evidence="9">
    <location>
        <begin position="381"/>
        <end position="502"/>
    </location>
</feature>
<evidence type="ECO:0008006" key="13">
    <source>
        <dbReference type="Google" id="ProtNLM"/>
    </source>
</evidence>
<dbReference type="InterPro" id="IPR045087">
    <property type="entry name" value="Cu-oxidase_fam"/>
</dbReference>
<dbReference type="GO" id="GO:0016491">
    <property type="term" value="F:oxidoreductase activity"/>
    <property type="evidence" value="ECO:0007669"/>
    <property type="project" value="UniProtKB-KW"/>
</dbReference>
<keyword evidence="4" id="KW-0186">Copper</keyword>
<dbReference type="GO" id="GO:0005507">
    <property type="term" value="F:copper ion binding"/>
    <property type="evidence" value="ECO:0007669"/>
    <property type="project" value="InterPro"/>
</dbReference>
<evidence type="ECO:0000259" key="10">
    <source>
        <dbReference type="Pfam" id="PF07732"/>
    </source>
</evidence>
<evidence type="ECO:0000256" key="2">
    <source>
        <dbReference type="ARBA" id="ARBA00022723"/>
    </source>
</evidence>
<dbReference type="FunFam" id="2.60.40.420:FF:000045">
    <property type="entry name" value="Laccase 2"/>
    <property type="match status" value="1"/>
</dbReference>
<feature type="signal peptide" evidence="7">
    <location>
        <begin position="1"/>
        <end position="23"/>
    </location>
</feature>
<keyword evidence="12" id="KW-1185">Reference proteome</keyword>
<gene>
    <name evidence="11" type="ORF">EST38_g4718</name>
</gene>
<dbReference type="InterPro" id="IPR002355">
    <property type="entry name" value="Cu_oxidase_Cu_BS"/>
</dbReference>
<dbReference type="Proteomes" id="UP000290288">
    <property type="component" value="Unassembled WGS sequence"/>
</dbReference>
<dbReference type="Pfam" id="PF07731">
    <property type="entry name" value="Cu-oxidase_2"/>
    <property type="match status" value="1"/>
</dbReference>
<dbReference type="InterPro" id="IPR033138">
    <property type="entry name" value="Cu_oxidase_CS"/>
</dbReference>
<dbReference type="Gene3D" id="2.60.40.420">
    <property type="entry name" value="Cupredoxins - blue copper proteins"/>
    <property type="match status" value="3"/>
</dbReference>
<keyword evidence="6" id="KW-0325">Glycoprotein</keyword>
<evidence type="ECO:0000313" key="12">
    <source>
        <dbReference type="Proteomes" id="UP000290288"/>
    </source>
</evidence>
<name>A0A4V1Q475_9AGAR</name>
<dbReference type="AlphaFoldDB" id="A0A4V1Q475"/>
<keyword evidence="5" id="KW-1015">Disulfide bond</keyword>
<dbReference type="PROSITE" id="PS00080">
    <property type="entry name" value="MULTICOPPER_OXIDASE2"/>
    <property type="match status" value="1"/>
</dbReference>
<dbReference type="Pfam" id="PF07732">
    <property type="entry name" value="Cu-oxidase_3"/>
    <property type="match status" value="1"/>
</dbReference>
<sequence length="542" mass="58584">MLSFSRLLSMTLASVVLASSATALSILPEVTGAQATLVVSSAVAAPDGFERPVTVVNGFTPAPLIKANTGDLLQINVVNNLTDPSMFRGTSIHWHGMYQHTTNWADGAAGVNQCPISPGESFLYQFSTAGQAGTYWYHSHYRTQYCDGLRGPLVIYDPNDPAAGMYDIDDENTIITLSDWYHLQSPSITGVAANDATLINGQGRYPGGPQVDLAVLNVVQGKRYRFRIISMSCDPNYIFSIDGHELTIIEADGQNTRPYTVDSIQILAGQRYSVVLDANQPVDNYWIRALPNSGNYDLATGFFQGTNSAILRYFGAPMTVDPTSIAPANPVVFDETLLHPLDNSPVPGEPYPGGADVNINLALDFDMEAWRFYINGVTFQPPTIPVLLQILSGVQAAQSLLPEGSVYSLPRNASIEISIPGGVISSPHPFHLHGHAFSVVKSAGIDTPYNYVNPVRRDVVNTGDVGSNTTIRFRTDNAGPWILHCHIDWHLDLGLAIILAEDTPDVSRANPAPSSWDNLCPAFSSQPPSATSIQIVPTPAIY</sequence>
<keyword evidence="7" id="KW-0732">Signal</keyword>
<feature type="domain" description="Plastocyanin-like" evidence="10">
    <location>
        <begin position="43"/>
        <end position="159"/>
    </location>
</feature>
<dbReference type="OrthoDB" id="2121828at2759"/>
<dbReference type="InterPro" id="IPR011707">
    <property type="entry name" value="Cu-oxidase-like_N"/>
</dbReference>
<evidence type="ECO:0000256" key="4">
    <source>
        <dbReference type="ARBA" id="ARBA00023008"/>
    </source>
</evidence>
<dbReference type="InterPro" id="IPR008972">
    <property type="entry name" value="Cupredoxin"/>
</dbReference>
<dbReference type="Pfam" id="PF00394">
    <property type="entry name" value="Cu-oxidase"/>
    <property type="match status" value="1"/>
</dbReference>
<evidence type="ECO:0000256" key="7">
    <source>
        <dbReference type="SAM" id="SignalP"/>
    </source>
</evidence>
<comment type="similarity">
    <text evidence="1">Belongs to the multicopper oxidase family.</text>
</comment>